<sequence>MTVIREGDLVFDFGSITAHLFDDSKEEAKTHGVPEMSRVDIIAEFPDHLLLIEVKDLDDRTILEARREEIERSQLKKYTERNDLANKYKESYLYLSLMDRYTTLKKRYVVLIAKEQIDSALLRQARDRVINQTFMAGPFGRGWSVSTYLNDAAVFDLKTWREFYPGITITRVP</sequence>
<keyword evidence="2" id="KW-1185">Reference proteome</keyword>
<organism evidence="1 2">
    <name type="scientific">Deinococcus roseus</name>
    <dbReference type="NCBI Taxonomy" id="392414"/>
    <lineage>
        <taxon>Bacteria</taxon>
        <taxon>Thermotogati</taxon>
        <taxon>Deinococcota</taxon>
        <taxon>Deinococci</taxon>
        <taxon>Deinococcales</taxon>
        <taxon>Deinococcaceae</taxon>
        <taxon>Deinococcus</taxon>
    </lineage>
</organism>
<reference evidence="2" key="1">
    <citation type="journal article" date="2019" name="Int. J. Syst. Evol. Microbiol.">
        <title>The Global Catalogue of Microorganisms (GCM) 10K type strain sequencing project: providing services to taxonomists for standard genome sequencing and annotation.</title>
        <authorList>
            <consortium name="The Broad Institute Genomics Platform"/>
            <consortium name="The Broad Institute Genome Sequencing Center for Infectious Disease"/>
            <person name="Wu L."/>
            <person name="Ma J."/>
        </authorList>
    </citation>
    <scope>NUCLEOTIDE SEQUENCE [LARGE SCALE GENOMIC DNA]</scope>
    <source>
        <strain evidence="2">JCM 14370</strain>
    </source>
</reference>
<evidence type="ECO:0000313" key="2">
    <source>
        <dbReference type="Proteomes" id="UP000632222"/>
    </source>
</evidence>
<evidence type="ECO:0000313" key="1">
    <source>
        <dbReference type="EMBL" id="GGJ55104.1"/>
    </source>
</evidence>
<dbReference type="EMBL" id="BMOD01000032">
    <property type="protein sequence ID" value="GGJ55104.1"/>
    <property type="molecule type" value="Genomic_DNA"/>
</dbReference>
<gene>
    <name evidence="1" type="ORF">GCM10008938_46510</name>
</gene>
<dbReference type="Proteomes" id="UP000632222">
    <property type="component" value="Unassembled WGS sequence"/>
</dbReference>
<proteinExistence type="predicted"/>
<dbReference type="RefSeq" id="WP_189007819.1">
    <property type="nucleotide sequence ID" value="NZ_BMOD01000032.1"/>
</dbReference>
<name>A0ABQ2DFP0_9DEIO</name>
<comment type="caution">
    <text evidence="1">The sequence shown here is derived from an EMBL/GenBank/DDBJ whole genome shotgun (WGS) entry which is preliminary data.</text>
</comment>
<protein>
    <submittedName>
        <fullName evidence="1">Uncharacterized protein</fullName>
    </submittedName>
</protein>
<accession>A0ABQ2DFP0</accession>